<dbReference type="InterPro" id="IPR033721">
    <property type="entry name" value="ProRS_core_arch_euk"/>
</dbReference>
<protein>
    <recommendedName>
        <fullName evidence="11">Proline--tRNA ligase</fullName>
        <ecNumber evidence="11">6.1.1.15</ecNumber>
    </recommendedName>
    <alternativeName>
        <fullName evidence="11">Prolyl-tRNA synthetase</fullName>
        <shortName evidence="11">ProRS</shortName>
    </alternativeName>
</protein>
<dbReference type="Proteomes" id="UP000005384">
    <property type="component" value="Unassembled WGS sequence"/>
</dbReference>
<comment type="domain">
    <text evidence="11">Consists of three domains: the N-terminal catalytic domain, the anticodon-binding domain and the C-terminal extension.</text>
</comment>
<comment type="catalytic activity">
    <reaction evidence="9 11">
        <text>tRNA(Pro) + L-proline + ATP = L-prolyl-tRNA(Pro) + AMP + diphosphate</text>
        <dbReference type="Rhea" id="RHEA:14305"/>
        <dbReference type="Rhea" id="RHEA-COMP:9700"/>
        <dbReference type="Rhea" id="RHEA-COMP:9702"/>
        <dbReference type="ChEBI" id="CHEBI:30616"/>
        <dbReference type="ChEBI" id="CHEBI:33019"/>
        <dbReference type="ChEBI" id="CHEBI:60039"/>
        <dbReference type="ChEBI" id="CHEBI:78442"/>
        <dbReference type="ChEBI" id="CHEBI:78532"/>
        <dbReference type="ChEBI" id="CHEBI:456215"/>
        <dbReference type="EC" id="6.1.1.15"/>
    </reaction>
</comment>
<dbReference type="InterPro" id="IPR002314">
    <property type="entry name" value="aa-tRNA-synt_IIb"/>
</dbReference>
<evidence type="ECO:0000256" key="11">
    <source>
        <dbReference type="HAMAP-Rule" id="MF_01571"/>
    </source>
</evidence>
<dbReference type="HAMAP" id="MF_01571">
    <property type="entry name" value="Pro_tRNA_synth_type3"/>
    <property type="match status" value="1"/>
</dbReference>
<evidence type="ECO:0000256" key="1">
    <source>
        <dbReference type="ARBA" id="ARBA00004496"/>
    </source>
</evidence>
<dbReference type="GO" id="GO:0017101">
    <property type="term" value="C:aminoacyl-tRNA synthetase multienzyme complex"/>
    <property type="evidence" value="ECO:0007669"/>
    <property type="project" value="TreeGrafter"/>
</dbReference>
<dbReference type="AlphaFoldDB" id="G5IAT0"/>
<dbReference type="PANTHER" id="PTHR43382:SF2">
    <property type="entry name" value="BIFUNCTIONAL GLUTAMATE_PROLINE--TRNA LIGASE"/>
    <property type="match status" value="1"/>
</dbReference>
<dbReference type="SUPFAM" id="SSF55681">
    <property type="entry name" value="Class II aaRS and biotin synthetases"/>
    <property type="match status" value="1"/>
</dbReference>
<keyword evidence="3 11" id="KW-0963">Cytoplasm</keyword>
<dbReference type="FunFam" id="3.40.50.800:FF:000005">
    <property type="entry name" value="bifunctional glutamate/proline--tRNA ligase"/>
    <property type="match status" value="1"/>
</dbReference>
<comment type="subcellular location">
    <subcellularLocation>
        <location evidence="1 11">Cytoplasm</location>
    </subcellularLocation>
</comment>
<evidence type="ECO:0000256" key="8">
    <source>
        <dbReference type="ARBA" id="ARBA00023146"/>
    </source>
</evidence>
<dbReference type="GO" id="GO:0005737">
    <property type="term" value="C:cytoplasm"/>
    <property type="evidence" value="ECO:0007669"/>
    <property type="project" value="UniProtKB-SubCell"/>
</dbReference>
<keyword evidence="15" id="KW-1185">Reference proteome</keyword>
<dbReference type="PATRIC" id="fig|742737.3.peg.607"/>
<evidence type="ECO:0000256" key="2">
    <source>
        <dbReference type="ARBA" id="ARBA00011738"/>
    </source>
</evidence>
<accession>G5IAT0</accession>
<organism evidence="14 15">
    <name type="scientific">Hungatella hathewayi WAL-18680</name>
    <dbReference type="NCBI Taxonomy" id="742737"/>
    <lineage>
        <taxon>Bacteria</taxon>
        <taxon>Bacillati</taxon>
        <taxon>Bacillota</taxon>
        <taxon>Clostridia</taxon>
        <taxon>Lachnospirales</taxon>
        <taxon>Lachnospiraceae</taxon>
        <taxon>Hungatella</taxon>
    </lineage>
</organism>
<keyword evidence="5 11" id="KW-0547">Nucleotide-binding</keyword>
<evidence type="ECO:0000256" key="5">
    <source>
        <dbReference type="ARBA" id="ARBA00022741"/>
    </source>
</evidence>
<dbReference type="Pfam" id="PF03129">
    <property type="entry name" value="HGTP_anticodon"/>
    <property type="match status" value="1"/>
</dbReference>
<reference evidence="14 15" key="1">
    <citation type="submission" date="2011-08" db="EMBL/GenBank/DDBJ databases">
        <title>The Genome Sequence of Clostridium hathewayi WAL-18680.</title>
        <authorList>
            <consortium name="The Broad Institute Genome Sequencing Platform"/>
            <person name="Earl A."/>
            <person name="Ward D."/>
            <person name="Feldgarden M."/>
            <person name="Gevers D."/>
            <person name="Finegold S.M."/>
            <person name="Summanen P.H."/>
            <person name="Molitoris D.R."/>
            <person name="Song M."/>
            <person name="Daigneault M."/>
            <person name="Allen-Vercoe E."/>
            <person name="Young S.K."/>
            <person name="Zeng Q."/>
            <person name="Gargeya S."/>
            <person name="Fitzgerald M."/>
            <person name="Haas B."/>
            <person name="Abouelleil A."/>
            <person name="Alvarado L."/>
            <person name="Arachchi H.M."/>
            <person name="Berlin A."/>
            <person name="Brown A."/>
            <person name="Chapman S.B."/>
            <person name="Chen Z."/>
            <person name="Dunbar C."/>
            <person name="Freedman E."/>
            <person name="Gearin G."/>
            <person name="Gellesch M."/>
            <person name="Goldberg J."/>
            <person name="Griggs A."/>
            <person name="Gujja S."/>
            <person name="Heiman D."/>
            <person name="Howarth C."/>
            <person name="Larson L."/>
            <person name="Lui A."/>
            <person name="MacDonald P.J.P."/>
            <person name="Montmayeur A."/>
            <person name="Murphy C."/>
            <person name="Neiman D."/>
            <person name="Pearson M."/>
            <person name="Priest M."/>
            <person name="Roberts A."/>
            <person name="Saif S."/>
            <person name="Shea T."/>
            <person name="Shenoy N."/>
            <person name="Sisk P."/>
            <person name="Stolte C."/>
            <person name="Sykes S."/>
            <person name="Wortman J."/>
            <person name="Nusbaum C."/>
            <person name="Birren B."/>
        </authorList>
    </citation>
    <scope>NUCLEOTIDE SEQUENCE [LARGE SCALE GENOMIC DNA]</scope>
    <source>
        <strain evidence="14 15">WAL-18680</strain>
    </source>
</reference>
<name>G5IAT0_9FIRM</name>
<dbReference type="CDD" id="cd00862">
    <property type="entry name" value="ProRS_anticodon_zinc"/>
    <property type="match status" value="1"/>
</dbReference>
<keyword evidence="8 11" id="KW-0030">Aminoacyl-tRNA synthetase</keyword>
<sequence>MANDKKLVEAITSMDVDFAQWYTDVVKKAELIDYSSVKGCMVIKPAGYAIWENIQKELDRRFKETGVENVYMPMFIPESLLQKEKDHVEGFAPEVAWVTHGGLEPLQERMCVRPTSETLFCDFYARDIQSHRDLPKLYNQWCSVVRWEKTTRPFLRSREFLWQEGHTAHATAEEAEERTEMMLNLYADFCEEVLAMPVIRGRKTDKEKFAGAEATYTIEALMHDGKALQSGTSHNFGDGFAKAFDIQYTDKDNTLKYVHQTSWGMTTRLIGAIIMVHGDDNGLVLPPRIAPTQVIVIPIQQRKEGVMEKAMELKETLSNFRVKVDDSDKSPGWKFSECEMRGIPLRVEIGPKDIEAGQAVLVRRDTHEKITVALEELESKVGELLETIQKEMFERARAHRDAHTYEAVDFETFQKTVEEKPGFVKAMWCGCQECEDKIKELTGATSRCMPFKQEKLADTCICCGKPATKMVYWGRAY</sequence>
<dbReference type="SUPFAM" id="SSF52954">
    <property type="entry name" value="Class II aaRS ABD-related"/>
    <property type="match status" value="1"/>
</dbReference>
<dbReference type="PROSITE" id="PS50862">
    <property type="entry name" value="AA_TRNA_LIGASE_II"/>
    <property type="match status" value="1"/>
</dbReference>
<dbReference type="PRINTS" id="PR01046">
    <property type="entry name" value="TRNASYNTHPRO"/>
</dbReference>
<feature type="domain" description="Aminoacyl-transfer RNA synthetases class-II family profile" evidence="13">
    <location>
        <begin position="45"/>
        <end position="286"/>
    </location>
</feature>
<evidence type="ECO:0000313" key="15">
    <source>
        <dbReference type="Proteomes" id="UP000005384"/>
    </source>
</evidence>
<dbReference type="SUPFAM" id="SSF64586">
    <property type="entry name" value="C-terminal domain of ProRS"/>
    <property type="match status" value="1"/>
</dbReference>
<dbReference type="CDD" id="cd00778">
    <property type="entry name" value="ProRS_core_arch_euk"/>
    <property type="match status" value="1"/>
</dbReference>
<dbReference type="InterPro" id="IPR017449">
    <property type="entry name" value="Pro-tRNA_synth_II"/>
</dbReference>
<keyword evidence="7 11" id="KW-0648">Protein biosynthesis</keyword>
<dbReference type="Pfam" id="PF09180">
    <property type="entry name" value="ProRS-C_1"/>
    <property type="match status" value="1"/>
</dbReference>
<evidence type="ECO:0000256" key="10">
    <source>
        <dbReference type="ARBA" id="ARBA00060806"/>
    </source>
</evidence>
<evidence type="ECO:0000256" key="4">
    <source>
        <dbReference type="ARBA" id="ARBA00022598"/>
    </source>
</evidence>
<dbReference type="GO" id="GO:0005524">
    <property type="term" value="F:ATP binding"/>
    <property type="evidence" value="ECO:0007669"/>
    <property type="project" value="UniProtKB-UniRule"/>
</dbReference>
<comment type="similarity">
    <text evidence="10 11">Belongs to the class-II aminoacyl-tRNA synthetase family. ProS type 3 subfamily.</text>
</comment>
<dbReference type="GO" id="GO:0004827">
    <property type="term" value="F:proline-tRNA ligase activity"/>
    <property type="evidence" value="ECO:0007669"/>
    <property type="project" value="UniProtKB-UniRule"/>
</dbReference>
<dbReference type="NCBIfam" id="TIGR00408">
    <property type="entry name" value="proS_fam_I"/>
    <property type="match status" value="1"/>
</dbReference>
<comment type="caution">
    <text evidence="14">The sequence shown here is derived from an EMBL/GenBank/DDBJ whole genome shotgun (WGS) entry which is preliminary data.</text>
</comment>
<dbReference type="Gene3D" id="3.30.930.10">
    <property type="entry name" value="Bira Bifunctional Protein, Domain 2"/>
    <property type="match status" value="1"/>
</dbReference>
<keyword evidence="4 11" id="KW-0436">Ligase</keyword>
<dbReference type="Pfam" id="PF00587">
    <property type="entry name" value="tRNA-synt_2b"/>
    <property type="match status" value="1"/>
</dbReference>
<dbReference type="FunFam" id="3.30.930.10:FF:000023">
    <property type="entry name" value="Proline--tRNA ligase"/>
    <property type="match status" value="1"/>
</dbReference>
<dbReference type="InterPro" id="IPR036621">
    <property type="entry name" value="Anticodon-bd_dom_sf"/>
</dbReference>
<evidence type="ECO:0000256" key="7">
    <source>
        <dbReference type="ARBA" id="ARBA00022917"/>
    </source>
</evidence>
<dbReference type="PANTHER" id="PTHR43382">
    <property type="entry name" value="PROLYL-TRNA SYNTHETASE"/>
    <property type="match status" value="1"/>
</dbReference>
<dbReference type="InterPro" id="IPR004154">
    <property type="entry name" value="Anticodon-bd"/>
</dbReference>
<dbReference type="SMART" id="SM00946">
    <property type="entry name" value="ProRS-C_1"/>
    <property type="match status" value="1"/>
</dbReference>
<keyword evidence="6 11" id="KW-0067">ATP-binding</keyword>
<evidence type="ECO:0000256" key="6">
    <source>
        <dbReference type="ARBA" id="ARBA00022840"/>
    </source>
</evidence>
<evidence type="ECO:0000313" key="14">
    <source>
        <dbReference type="EMBL" id="EHI61425.1"/>
    </source>
</evidence>
<comment type="function">
    <text evidence="11">Catalyzes the attachment of proline to tRNA(Pro) in a two-step reaction: proline is first activated by ATP to form Pro-AMP and then transferred to the acceptor end of tRNA(Pro).</text>
</comment>
<dbReference type="HOGENOM" id="CLU_001882_4_2_9"/>
<dbReference type="Gene3D" id="3.40.50.800">
    <property type="entry name" value="Anticodon-binding domain"/>
    <property type="match status" value="1"/>
</dbReference>
<feature type="coiled-coil region" evidence="12">
    <location>
        <begin position="367"/>
        <end position="394"/>
    </location>
</feature>
<dbReference type="GO" id="GO:0016740">
    <property type="term" value="F:transferase activity"/>
    <property type="evidence" value="ECO:0007669"/>
    <property type="project" value="UniProtKB-ARBA"/>
</dbReference>
<dbReference type="Gene3D" id="3.30.110.30">
    <property type="entry name" value="C-terminal domain of ProRS"/>
    <property type="match status" value="1"/>
</dbReference>
<dbReference type="OrthoDB" id="9809052at2"/>
<proteinExistence type="inferred from homology"/>
<evidence type="ECO:0000256" key="9">
    <source>
        <dbReference type="ARBA" id="ARBA00047671"/>
    </source>
</evidence>
<dbReference type="GO" id="GO:0140096">
    <property type="term" value="F:catalytic activity, acting on a protein"/>
    <property type="evidence" value="ECO:0007669"/>
    <property type="project" value="UniProtKB-ARBA"/>
</dbReference>
<dbReference type="InterPro" id="IPR045864">
    <property type="entry name" value="aa-tRNA-synth_II/BPL/LPL"/>
</dbReference>
<evidence type="ECO:0000259" key="13">
    <source>
        <dbReference type="PROSITE" id="PS50862"/>
    </source>
</evidence>
<comment type="subunit">
    <text evidence="2 11">Homodimer.</text>
</comment>
<dbReference type="InterPro" id="IPR004499">
    <property type="entry name" value="Pro-tRNA-ligase_IIa_arc-type"/>
</dbReference>
<dbReference type="EMBL" id="ADLN01000003">
    <property type="protein sequence ID" value="EHI61425.1"/>
    <property type="molecule type" value="Genomic_DNA"/>
</dbReference>
<dbReference type="FunFam" id="3.30.110.30:FF:000005">
    <property type="entry name" value="Proline--tRNA ligase"/>
    <property type="match status" value="1"/>
</dbReference>
<keyword evidence="12" id="KW-0175">Coiled coil</keyword>
<dbReference type="InterPro" id="IPR016061">
    <property type="entry name" value="Pro-tRNA_ligase_II_C"/>
</dbReference>
<dbReference type="EC" id="6.1.1.15" evidence="11"/>
<evidence type="ECO:0000256" key="12">
    <source>
        <dbReference type="SAM" id="Coils"/>
    </source>
</evidence>
<evidence type="ECO:0000256" key="3">
    <source>
        <dbReference type="ARBA" id="ARBA00022490"/>
    </source>
</evidence>
<dbReference type="InterPro" id="IPR002316">
    <property type="entry name" value="Pro-tRNA-ligase_IIa"/>
</dbReference>
<dbReference type="InterPro" id="IPR006195">
    <property type="entry name" value="aa-tRNA-synth_II"/>
</dbReference>
<dbReference type="GO" id="GO:0006433">
    <property type="term" value="P:prolyl-tRNA aminoacylation"/>
    <property type="evidence" value="ECO:0007669"/>
    <property type="project" value="UniProtKB-UniRule"/>
</dbReference>
<dbReference type="RefSeq" id="WP_006778591.1">
    <property type="nucleotide sequence ID" value="NZ_CP040506.1"/>
</dbReference>
<gene>
    <name evidence="11" type="primary">proS</name>
    <name evidence="14" type="ORF">HMPREF9473_00607</name>
</gene>